<evidence type="ECO:0000256" key="5">
    <source>
        <dbReference type="ARBA" id="ARBA00022842"/>
    </source>
</evidence>
<evidence type="ECO:0000256" key="6">
    <source>
        <dbReference type="ARBA" id="ARBA00023134"/>
    </source>
</evidence>
<evidence type="ECO:0000313" key="10">
    <source>
        <dbReference type="Proteomes" id="UP000002586"/>
    </source>
</evidence>
<organism evidence="9 10">
    <name type="scientific">Magnetococcus marinus (strain ATCC BAA-1437 / JCM 17883 / MC-1)</name>
    <dbReference type="NCBI Taxonomy" id="156889"/>
    <lineage>
        <taxon>Bacteria</taxon>
        <taxon>Pseudomonadati</taxon>
        <taxon>Pseudomonadota</taxon>
        <taxon>Magnetococcia</taxon>
        <taxon>Magnetococcales</taxon>
        <taxon>Magnetococcaceae</taxon>
        <taxon>Magnetococcus</taxon>
    </lineage>
</organism>
<dbReference type="PANTHER" id="PTHR19136">
    <property type="entry name" value="MOLYBDENUM COFACTOR GUANYLYLTRANSFERASE"/>
    <property type="match status" value="1"/>
</dbReference>
<dbReference type="GO" id="GO:0046872">
    <property type="term" value="F:metal ion binding"/>
    <property type="evidence" value="ECO:0007669"/>
    <property type="project" value="UniProtKB-KW"/>
</dbReference>
<dbReference type="HOGENOM" id="CLU_055597_5_0_5"/>
<dbReference type="GO" id="GO:1902758">
    <property type="term" value="P:bis(molybdopterin guanine dinucleotide)molybdenum biosynthetic process"/>
    <property type="evidence" value="ECO:0007669"/>
    <property type="project" value="TreeGrafter"/>
</dbReference>
<dbReference type="EMBL" id="CP000471">
    <property type="protein sequence ID" value="ABK44643.1"/>
    <property type="molecule type" value="Genomic_DNA"/>
</dbReference>
<dbReference type="Pfam" id="PF12804">
    <property type="entry name" value="NTP_transf_3"/>
    <property type="match status" value="1"/>
</dbReference>
<sequence length="171" mass="19330">MLLWKGIPLWQHVFTRMAPQVASLTLLYSGNPTIFPEGLPITADLRRGHLGPLAGVETALTRMRTEWLFTAPVDLPLLPRDCVAQMALRAKQGDVLVVCAESCNRIHGTVALWHRKVLPNVQQALDEKRYGVLDFLRQTGFATCSFMRRDDGVDPFLNLNRPEDFQHLPKD</sequence>
<evidence type="ECO:0000256" key="4">
    <source>
        <dbReference type="ARBA" id="ARBA00022741"/>
    </source>
</evidence>
<dbReference type="Proteomes" id="UP000002586">
    <property type="component" value="Chromosome"/>
</dbReference>
<keyword evidence="6" id="KW-0342">GTP-binding</keyword>
<evidence type="ECO:0000256" key="7">
    <source>
        <dbReference type="ARBA" id="ARBA00023150"/>
    </source>
</evidence>
<dbReference type="GO" id="GO:0016779">
    <property type="term" value="F:nucleotidyltransferase activity"/>
    <property type="evidence" value="ECO:0007669"/>
    <property type="project" value="UniProtKB-KW"/>
</dbReference>
<evidence type="ECO:0000256" key="2">
    <source>
        <dbReference type="ARBA" id="ARBA00022679"/>
    </source>
</evidence>
<dbReference type="AlphaFoldDB" id="A0L9K0"/>
<keyword evidence="2 9" id="KW-0808">Transferase</keyword>
<keyword evidence="4" id="KW-0547">Nucleotide-binding</keyword>
<dbReference type="STRING" id="156889.Mmc1_2142"/>
<dbReference type="eggNOG" id="COG0746">
    <property type="taxonomic scope" value="Bacteria"/>
</dbReference>
<dbReference type="InterPro" id="IPR029044">
    <property type="entry name" value="Nucleotide-diphossugar_trans"/>
</dbReference>
<evidence type="ECO:0000313" key="9">
    <source>
        <dbReference type="EMBL" id="ABK44643.1"/>
    </source>
</evidence>
<dbReference type="InterPro" id="IPR025877">
    <property type="entry name" value="MobA-like_NTP_Trfase"/>
</dbReference>
<keyword evidence="7" id="KW-0501">Molybdenum cofactor biosynthesis</keyword>
<proteinExistence type="predicted"/>
<protein>
    <submittedName>
        <fullName evidence="9">Molybdenum cofactor guanylyltransferase</fullName>
    </submittedName>
</protein>
<evidence type="ECO:0000256" key="3">
    <source>
        <dbReference type="ARBA" id="ARBA00022723"/>
    </source>
</evidence>
<dbReference type="CDD" id="cd02503">
    <property type="entry name" value="MobA"/>
    <property type="match status" value="1"/>
</dbReference>
<gene>
    <name evidence="9" type="ordered locus">Mmc1_2142</name>
</gene>
<dbReference type="GO" id="GO:0005525">
    <property type="term" value="F:GTP binding"/>
    <property type="evidence" value="ECO:0007669"/>
    <property type="project" value="UniProtKB-KW"/>
</dbReference>
<reference evidence="9 10" key="2">
    <citation type="journal article" date="2012" name="Int. J. Syst. Evol. Microbiol.">
        <title>Magnetococcus marinus gen. nov., sp. nov., a marine, magnetotactic bacterium that represents a novel lineage (Magnetococcaceae fam. nov.; Magnetococcales ord. nov.) at the base of the Alphaproteobacteria.</title>
        <authorList>
            <person name="Bazylinski D.A."/>
            <person name="Williams T.J."/>
            <person name="Lefevre C.T."/>
            <person name="Berg R.J."/>
            <person name="Zhang C.L."/>
            <person name="Bowser S.S."/>
            <person name="Dean A.J."/>
            <person name="Beveridge T.J."/>
        </authorList>
    </citation>
    <scope>NUCLEOTIDE SEQUENCE [LARGE SCALE GENOMIC DNA]</scope>
    <source>
        <strain evidence="10">ATCC BAA-1437 / JCM 17883 / MC-1</strain>
    </source>
</reference>
<keyword evidence="10" id="KW-1185">Reference proteome</keyword>
<dbReference type="SUPFAM" id="SSF53448">
    <property type="entry name" value="Nucleotide-diphospho-sugar transferases"/>
    <property type="match status" value="1"/>
</dbReference>
<evidence type="ECO:0000259" key="8">
    <source>
        <dbReference type="Pfam" id="PF12804"/>
    </source>
</evidence>
<dbReference type="KEGG" id="mgm:Mmc1_2142"/>
<dbReference type="Gene3D" id="3.90.550.10">
    <property type="entry name" value="Spore Coat Polysaccharide Biosynthesis Protein SpsA, Chain A"/>
    <property type="match status" value="1"/>
</dbReference>
<accession>A0L9K0</accession>
<evidence type="ECO:0000256" key="1">
    <source>
        <dbReference type="ARBA" id="ARBA00022490"/>
    </source>
</evidence>
<keyword evidence="1" id="KW-0963">Cytoplasm</keyword>
<keyword evidence="9" id="KW-0548">Nucleotidyltransferase</keyword>
<keyword evidence="5" id="KW-0460">Magnesium</keyword>
<dbReference type="PANTHER" id="PTHR19136:SF81">
    <property type="entry name" value="MOLYBDENUM COFACTOR GUANYLYLTRANSFERASE"/>
    <property type="match status" value="1"/>
</dbReference>
<reference evidence="10" key="1">
    <citation type="journal article" date="2009" name="Appl. Environ. Microbiol.">
        <title>Complete genome sequence of the chemolithoautotrophic marine magnetotactic coccus strain MC-1.</title>
        <authorList>
            <person name="Schubbe S."/>
            <person name="Williams T.J."/>
            <person name="Xie G."/>
            <person name="Kiss H.E."/>
            <person name="Brettin T.S."/>
            <person name="Martinez D."/>
            <person name="Ross C.A."/>
            <person name="Schuler D."/>
            <person name="Cox B.L."/>
            <person name="Nealson K.H."/>
            <person name="Bazylinski D.A."/>
        </authorList>
    </citation>
    <scope>NUCLEOTIDE SEQUENCE [LARGE SCALE GENOMIC DNA]</scope>
    <source>
        <strain evidence="10">ATCC BAA-1437 / JCM 17883 / MC-1</strain>
    </source>
</reference>
<dbReference type="InterPro" id="IPR013482">
    <property type="entry name" value="Molybde_CF_guanTrfase"/>
</dbReference>
<keyword evidence="3" id="KW-0479">Metal-binding</keyword>
<feature type="domain" description="MobA-like NTP transferase" evidence="8">
    <location>
        <begin position="2"/>
        <end position="136"/>
    </location>
</feature>
<name>A0L9K0_MAGMM</name>